<gene>
    <name evidence="1" type="ORF">NP493_562g03031</name>
</gene>
<evidence type="ECO:0000313" key="2">
    <source>
        <dbReference type="Proteomes" id="UP001209878"/>
    </source>
</evidence>
<organism evidence="1 2">
    <name type="scientific">Ridgeia piscesae</name>
    <name type="common">Tubeworm</name>
    <dbReference type="NCBI Taxonomy" id="27915"/>
    <lineage>
        <taxon>Eukaryota</taxon>
        <taxon>Metazoa</taxon>
        <taxon>Spiralia</taxon>
        <taxon>Lophotrochozoa</taxon>
        <taxon>Annelida</taxon>
        <taxon>Polychaeta</taxon>
        <taxon>Sedentaria</taxon>
        <taxon>Canalipalpata</taxon>
        <taxon>Sabellida</taxon>
        <taxon>Siboglinidae</taxon>
        <taxon>Ridgeia</taxon>
    </lineage>
</organism>
<protein>
    <submittedName>
        <fullName evidence="1">Uncharacterized protein</fullName>
    </submittedName>
</protein>
<reference evidence="1" key="1">
    <citation type="journal article" date="2023" name="Mol. Biol. Evol.">
        <title>Third-Generation Sequencing Reveals the Adaptive Role of the Epigenome in Three Deep-Sea Polychaetes.</title>
        <authorList>
            <person name="Perez M."/>
            <person name="Aroh O."/>
            <person name="Sun Y."/>
            <person name="Lan Y."/>
            <person name="Juniper S.K."/>
            <person name="Young C.R."/>
            <person name="Angers B."/>
            <person name="Qian P.Y."/>
        </authorList>
    </citation>
    <scope>NUCLEOTIDE SEQUENCE</scope>
    <source>
        <strain evidence="1">R07B-5</strain>
    </source>
</reference>
<dbReference type="AlphaFoldDB" id="A0AAD9NRP5"/>
<evidence type="ECO:0000313" key="1">
    <source>
        <dbReference type="EMBL" id="KAK2178106.1"/>
    </source>
</evidence>
<dbReference type="EMBL" id="JAODUO010000562">
    <property type="protein sequence ID" value="KAK2178106.1"/>
    <property type="molecule type" value="Genomic_DNA"/>
</dbReference>
<accession>A0AAD9NRP5</accession>
<comment type="caution">
    <text evidence="1">The sequence shown here is derived from an EMBL/GenBank/DDBJ whole genome shotgun (WGS) entry which is preliminary data.</text>
</comment>
<sequence>MLTGDSTFKCYSCNYPDKENPNVGDACLNDTEKLGDSTFHCSFTCIVTRKINLKTNVTTLTRTCGGMVESQCKTFMDIETCQTSCKTQLCNNGDGTEPPNEAESKYSNAAVCNMAAVALIVVNVVLTSAICDGNA</sequence>
<proteinExistence type="predicted"/>
<keyword evidence="2" id="KW-1185">Reference proteome</keyword>
<name>A0AAD9NRP5_RIDPI</name>
<dbReference type="Proteomes" id="UP001209878">
    <property type="component" value="Unassembled WGS sequence"/>
</dbReference>